<name>A0ABW3L205_9BACI</name>
<feature type="domain" description="Major facilitator superfamily (MFS) profile" evidence="7">
    <location>
        <begin position="12"/>
        <end position="389"/>
    </location>
</feature>
<keyword evidence="9" id="KW-1185">Reference proteome</keyword>
<evidence type="ECO:0000256" key="1">
    <source>
        <dbReference type="ARBA" id="ARBA00004651"/>
    </source>
</evidence>
<dbReference type="PANTHER" id="PTHR23531">
    <property type="entry name" value="QUINOLENE RESISTANCE PROTEIN NORA"/>
    <property type="match status" value="1"/>
</dbReference>
<gene>
    <name evidence="8" type="ORF">ACFQ2J_12435</name>
</gene>
<dbReference type="InterPro" id="IPR036259">
    <property type="entry name" value="MFS_trans_sf"/>
</dbReference>
<feature type="transmembrane region" description="Helical" evidence="6">
    <location>
        <begin position="277"/>
        <end position="295"/>
    </location>
</feature>
<dbReference type="RefSeq" id="WP_386060791.1">
    <property type="nucleotide sequence ID" value="NZ_JBHTKL010000005.1"/>
</dbReference>
<keyword evidence="3 6" id="KW-0812">Transmembrane</keyword>
<dbReference type="SUPFAM" id="SSF103473">
    <property type="entry name" value="MFS general substrate transporter"/>
    <property type="match status" value="1"/>
</dbReference>
<feature type="transmembrane region" description="Helical" evidence="6">
    <location>
        <begin position="301"/>
        <end position="325"/>
    </location>
</feature>
<sequence>MELQKPKLWTWPFIFLLLANLFTFMSFQMILPNLPPYIESIGASKVQIGLVTTLFSIAAILIRPFIGHILMTQARKWMVMIGSFSLLVMTVLYPFTQVVVILLILRFAHGLAWGWSTTSNGTAAVDIVPRRRVGEGMGYFSLSVTVGMIIAPSLGIYIYQNYTFNTLIWVSAALGIIALGMFSLTKFHTPESVLENRKSPQRFSFMGSLIEKRSWYPAMVTFFATFGYGAIVTYIVIFGNEQGLEGTYLFYLFNALLATASRPMTGKYFDRHGPWKLIMACTTLTFIAMWVLALADSNLDLVIAGALFGLGFGSMMPAFQAWVISKTTTARSGIANGMFYSSIDLGIGLSAFLLGFVYNFVETATLFKLSSALFILVFFLTLNDFRKQTEKWEPLN</sequence>
<dbReference type="PANTHER" id="PTHR23531:SF2">
    <property type="entry name" value="PERMEASE"/>
    <property type="match status" value="1"/>
</dbReference>
<dbReference type="Pfam" id="PF07690">
    <property type="entry name" value="MFS_1"/>
    <property type="match status" value="1"/>
</dbReference>
<dbReference type="InterPro" id="IPR052714">
    <property type="entry name" value="MFS_Exporter"/>
</dbReference>
<evidence type="ECO:0000259" key="7">
    <source>
        <dbReference type="PROSITE" id="PS50850"/>
    </source>
</evidence>
<keyword evidence="4 6" id="KW-1133">Transmembrane helix</keyword>
<evidence type="ECO:0000256" key="4">
    <source>
        <dbReference type="ARBA" id="ARBA00022989"/>
    </source>
</evidence>
<feature type="transmembrane region" description="Helical" evidence="6">
    <location>
        <begin position="46"/>
        <end position="66"/>
    </location>
</feature>
<accession>A0ABW3L205</accession>
<feature type="transmembrane region" description="Helical" evidence="6">
    <location>
        <begin position="215"/>
        <end position="236"/>
    </location>
</feature>
<proteinExistence type="predicted"/>
<feature type="transmembrane region" description="Helical" evidence="6">
    <location>
        <begin position="78"/>
        <end position="105"/>
    </location>
</feature>
<feature type="transmembrane region" description="Helical" evidence="6">
    <location>
        <begin position="248"/>
        <end position="265"/>
    </location>
</feature>
<dbReference type="Gene3D" id="1.20.1250.20">
    <property type="entry name" value="MFS general substrate transporter like domains"/>
    <property type="match status" value="1"/>
</dbReference>
<dbReference type="EMBL" id="JBHTKL010000005">
    <property type="protein sequence ID" value="MFD1019985.1"/>
    <property type="molecule type" value="Genomic_DNA"/>
</dbReference>
<evidence type="ECO:0000313" key="9">
    <source>
        <dbReference type="Proteomes" id="UP001596990"/>
    </source>
</evidence>
<feature type="transmembrane region" description="Helical" evidence="6">
    <location>
        <begin position="337"/>
        <end position="358"/>
    </location>
</feature>
<protein>
    <submittedName>
        <fullName evidence="8">MFS transporter</fullName>
    </submittedName>
</protein>
<comment type="subcellular location">
    <subcellularLocation>
        <location evidence="1">Cell membrane</location>
        <topology evidence="1">Multi-pass membrane protein</topology>
    </subcellularLocation>
</comment>
<evidence type="ECO:0000256" key="3">
    <source>
        <dbReference type="ARBA" id="ARBA00022692"/>
    </source>
</evidence>
<organism evidence="8 9">
    <name type="scientific">Thalassobacillus hwangdonensis</name>
    <dbReference type="NCBI Taxonomy" id="546108"/>
    <lineage>
        <taxon>Bacteria</taxon>
        <taxon>Bacillati</taxon>
        <taxon>Bacillota</taxon>
        <taxon>Bacilli</taxon>
        <taxon>Bacillales</taxon>
        <taxon>Bacillaceae</taxon>
        <taxon>Thalassobacillus</taxon>
    </lineage>
</organism>
<keyword evidence="2" id="KW-0813">Transport</keyword>
<feature type="transmembrane region" description="Helical" evidence="6">
    <location>
        <begin position="166"/>
        <end position="184"/>
    </location>
</feature>
<evidence type="ECO:0000256" key="6">
    <source>
        <dbReference type="SAM" id="Phobius"/>
    </source>
</evidence>
<keyword evidence="5 6" id="KW-0472">Membrane</keyword>
<feature type="transmembrane region" description="Helical" evidence="6">
    <location>
        <begin position="12"/>
        <end position="31"/>
    </location>
</feature>
<dbReference type="InterPro" id="IPR020846">
    <property type="entry name" value="MFS_dom"/>
</dbReference>
<feature type="transmembrane region" description="Helical" evidence="6">
    <location>
        <begin position="140"/>
        <end position="160"/>
    </location>
</feature>
<dbReference type="PROSITE" id="PS50850">
    <property type="entry name" value="MFS"/>
    <property type="match status" value="1"/>
</dbReference>
<evidence type="ECO:0000256" key="2">
    <source>
        <dbReference type="ARBA" id="ARBA00022448"/>
    </source>
</evidence>
<reference evidence="9" key="1">
    <citation type="journal article" date="2019" name="Int. J. Syst. Evol. Microbiol.">
        <title>The Global Catalogue of Microorganisms (GCM) 10K type strain sequencing project: providing services to taxonomists for standard genome sequencing and annotation.</title>
        <authorList>
            <consortium name="The Broad Institute Genomics Platform"/>
            <consortium name="The Broad Institute Genome Sequencing Center for Infectious Disease"/>
            <person name="Wu L."/>
            <person name="Ma J."/>
        </authorList>
    </citation>
    <scope>NUCLEOTIDE SEQUENCE [LARGE SCALE GENOMIC DNA]</scope>
    <source>
        <strain evidence="9">CCUG 56607</strain>
    </source>
</reference>
<comment type="caution">
    <text evidence="8">The sequence shown here is derived from an EMBL/GenBank/DDBJ whole genome shotgun (WGS) entry which is preliminary data.</text>
</comment>
<dbReference type="InterPro" id="IPR011701">
    <property type="entry name" value="MFS"/>
</dbReference>
<dbReference type="CDD" id="cd17489">
    <property type="entry name" value="MFS_YfcJ_like"/>
    <property type="match status" value="1"/>
</dbReference>
<evidence type="ECO:0000313" key="8">
    <source>
        <dbReference type="EMBL" id="MFD1019985.1"/>
    </source>
</evidence>
<dbReference type="Proteomes" id="UP001596990">
    <property type="component" value="Unassembled WGS sequence"/>
</dbReference>
<feature type="transmembrane region" description="Helical" evidence="6">
    <location>
        <begin position="364"/>
        <end position="382"/>
    </location>
</feature>
<evidence type="ECO:0000256" key="5">
    <source>
        <dbReference type="ARBA" id="ARBA00023136"/>
    </source>
</evidence>